<protein>
    <recommendedName>
        <fullName evidence="2">Apple domain-containing protein</fullName>
    </recommendedName>
</protein>
<feature type="domain" description="Apple" evidence="2">
    <location>
        <begin position="42"/>
        <end position="83"/>
    </location>
</feature>
<accession>A0A6A4V7N2</accession>
<keyword evidence="4" id="KW-1185">Reference proteome</keyword>
<organism evidence="3 4">
    <name type="scientific">Amphibalanus amphitrite</name>
    <name type="common">Striped barnacle</name>
    <name type="synonym">Balanus amphitrite</name>
    <dbReference type="NCBI Taxonomy" id="1232801"/>
    <lineage>
        <taxon>Eukaryota</taxon>
        <taxon>Metazoa</taxon>
        <taxon>Ecdysozoa</taxon>
        <taxon>Arthropoda</taxon>
        <taxon>Crustacea</taxon>
        <taxon>Multicrustacea</taxon>
        <taxon>Cirripedia</taxon>
        <taxon>Thoracica</taxon>
        <taxon>Thoracicalcarea</taxon>
        <taxon>Balanomorpha</taxon>
        <taxon>Balanoidea</taxon>
        <taxon>Balanidae</taxon>
        <taxon>Amphibalaninae</taxon>
        <taxon>Amphibalanus</taxon>
    </lineage>
</organism>
<dbReference type="EMBL" id="VIIS01002012">
    <property type="protein sequence ID" value="KAF0289715.1"/>
    <property type="molecule type" value="Genomic_DNA"/>
</dbReference>
<keyword evidence="1" id="KW-0732">Signal</keyword>
<evidence type="ECO:0000313" key="4">
    <source>
        <dbReference type="Proteomes" id="UP000440578"/>
    </source>
</evidence>
<dbReference type="Pfam" id="PF00024">
    <property type="entry name" value="PAN_1"/>
    <property type="match status" value="1"/>
</dbReference>
<feature type="signal peptide" evidence="1">
    <location>
        <begin position="1"/>
        <end position="17"/>
    </location>
</feature>
<comment type="caution">
    <text evidence="3">The sequence shown here is derived from an EMBL/GenBank/DDBJ whole genome shotgun (WGS) entry which is preliminary data.</text>
</comment>
<reference evidence="3 4" key="1">
    <citation type="submission" date="2019-07" db="EMBL/GenBank/DDBJ databases">
        <title>Draft genome assembly of a fouling barnacle, Amphibalanus amphitrite (Darwin, 1854): The first reference genome for Thecostraca.</title>
        <authorList>
            <person name="Kim W."/>
        </authorList>
    </citation>
    <scope>NUCLEOTIDE SEQUENCE [LARGE SCALE GENOMIC DNA]</scope>
    <source>
        <strain evidence="3">SNU_AA5</strain>
        <tissue evidence="3">Soma without cirri and trophi</tissue>
    </source>
</reference>
<dbReference type="InterPro" id="IPR003609">
    <property type="entry name" value="Pan_app"/>
</dbReference>
<sequence length="337" mass="37501">MPPTWLLAALLGAAAGCQDIQLYFGRLPSSMEIESVTLLPSATSCSCCGLCHRNPACQSLTFRADDNQCILYSSVGGLADFDRKAPWTNEKFFFMPGRSQSGEFCQTDSDCITSGDFCRGRICTTDDTLTCRDFYDINNNLRSDRYWGYIAGREILLGCSMGSRRGLTQLMRTWPSEQWTAASRLNMTTYNNDGTARTNNLQSILWAADIIRDASSSSDSTYQVLVSGYRVDKQGSDDREDWIHHHRNIMFAVPRDVSLLGDTPRSIPYNVEGGHSFAFADGSSVSFPYLVNSGGQILYHANMNPSSNFGVIVRTTGPLRWVGPTDYPNHITVYIRE</sequence>
<name>A0A6A4V7N2_AMPAM</name>
<gene>
    <name evidence="3" type="ORF">FJT64_012070</name>
</gene>
<feature type="chain" id="PRO_5025593150" description="Apple domain-containing protein" evidence="1">
    <location>
        <begin position="18"/>
        <end position="337"/>
    </location>
</feature>
<proteinExistence type="predicted"/>
<evidence type="ECO:0000313" key="3">
    <source>
        <dbReference type="EMBL" id="KAF0289715.1"/>
    </source>
</evidence>
<dbReference type="Gene3D" id="3.50.4.10">
    <property type="entry name" value="Hepatocyte Growth Factor"/>
    <property type="match status" value="1"/>
</dbReference>
<dbReference type="Proteomes" id="UP000440578">
    <property type="component" value="Unassembled WGS sequence"/>
</dbReference>
<evidence type="ECO:0000256" key="1">
    <source>
        <dbReference type="SAM" id="SignalP"/>
    </source>
</evidence>
<dbReference type="AlphaFoldDB" id="A0A6A4V7N2"/>
<evidence type="ECO:0000259" key="2">
    <source>
        <dbReference type="Pfam" id="PF00024"/>
    </source>
</evidence>